<dbReference type="InterPro" id="IPR016135">
    <property type="entry name" value="UBQ-conjugating_enzyme/RWD"/>
</dbReference>
<dbReference type="SUPFAM" id="SSF54495">
    <property type="entry name" value="UBC-like"/>
    <property type="match status" value="1"/>
</dbReference>
<reference evidence="4" key="1">
    <citation type="submission" date="2022-10" db="EMBL/GenBank/DDBJ databases">
        <authorList>
            <person name="Chen Y."/>
            <person name="Dougan E. K."/>
            <person name="Chan C."/>
            <person name="Rhodes N."/>
            <person name="Thang M."/>
        </authorList>
    </citation>
    <scope>NUCLEOTIDE SEQUENCE</scope>
</reference>
<comment type="caution">
    <text evidence="4">The sequence shown here is derived from an EMBL/GenBank/DDBJ whole genome shotgun (WGS) entry which is preliminary data.</text>
</comment>
<evidence type="ECO:0000313" key="7">
    <source>
        <dbReference type="Proteomes" id="UP001152797"/>
    </source>
</evidence>
<gene>
    <name evidence="4" type="ORF">C1SCF055_LOCUS42756</name>
</gene>
<feature type="compositionally biased region" description="Low complexity" evidence="2">
    <location>
        <begin position="16"/>
        <end position="39"/>
    </location>
</feature>
<dbReference type="EMBL" id="CAMXCT010006679">
    <property type="protein sequence ID" value="CAI4018164.1"/>
    <property type="molecule type" value="Genomic_DNA"/>
</dbReference>
<evidence type="ECO:0000256" key="1">
    <source>
        <dbReference type="ARBA" id="ARBA00022786"/>
    </source>
</evidence>
<evidence type="ECO:0000313" key="4">
    <source>
        <dbReference type="EMBL" id="CAI4018164.1"/>
    </source>
</evidence>
<evidence type="ECO:0000313" key="5">
    <source>
        <dbReference type="EMBL" id="CAL1171539.1"/>
    </source>
</evidence>
<feature type="domain" description="UBC core" evidence="3">
    <location>
        <begin position="49"/>
        <end position="183"/>
    </location>
</feature>
<dbReference type="Pfam" id="PF00179">
    <property type="entry name" value="UQ_con"/>
    <property type="match status" value="1"/>
</dbReference>
<dbReference type="Gene3D" id="3.10.110.10">
    <property type="entry name" value="Ubiquitin Conjugating Enzyme"/>
    <property type="match status" value="1"/>
</dbReference>
<dbReference type="InterPro" id="IPR000608">
    <property type="entry name" value="UBC"/>
</dbReference>
<evidence type="ECO:0000259" key="3">
    <source>
        <dbReference type="PROSITE" id="PS50127"/>
    </source>
</evidence>
<proteinExistence type="predicted"/>
<dbReference type="EMBL" id="CAMXCT020006679">
    <property type="protein sequence ID" value="CAL1171539.1"/>
    <property type="molecule type" value="Genomic_DNA"/>
</dbReference>
<dbReference type="FunFam" id="3.10.110.10:FF:000026">
    <property type="entry name" value="Ubiquitin-conjugating enzyme E2 variant"/>
    <property type="match status" value="1"/>
</dbReference>
<reference evidence="5" key="2">
    <citation type="submission" date="2024-04" db="EMBL/GenBank/DDBJ databases">
        <authorList>
            <person name="Chen Y."/>
            <person name="Shah S."/>
            <person name="Dougan E. K."/>
            <person name="Thang M."/>
            <person name="Chan C."/>
        </authorList>
    </citation>
    <scope>NUCLEOTIDE SEQUENCE [LARGE SCALE GENOMIC DNA]</scope>
</reference>
<name>A0A9P1GNL6_9DINO</name>
<sequence length="183" mass="19942">MGCGNSKPPEAASPEQGGHPSQPPSHQQPVVPAPQASPATVRSDKVIVPRSFRLLDELEKGQKCERASHLSWGLAYDDDITLTTWNGTIFGPIDTAFDNRIYSLVIVTGPSYPDVLPEVRFTAGINMTCVEPDGQVKPAWGVLGNWKREYTIETVLDALRREMCSPNNRHLQQPDTAPPAGNG</sequence>
<dbReference type="CDD" id="cd23807">
    <property type="entry name" value="UEV_UBE2V"/>
    <property type="match status" value="1"/>
</dbReference>
<dbReference type="OrthoDB" id="6508832at2759"/>
<protein>
    <submittedName>
        <fullName evidence="6">Ubiquitin-conjugating enzyme variant MMS2</fullName>
    </submittedName>
</protein>
<dbReference type="PROSITE" id="PS50127">
    <property type="entry name" value="UBC_2"/>
    <property type="match status" value="1"/>
</dbReference>
<dbReference type="SMART" id="SM00212">
    <property type="entry name" value="UBCc"/>
    <property type="match status" value="1"/>
</dbReference>
<dbReference type="EMBL" id="CAMXCT030006679">
    <property type="protein sequence ID" value="CAL4805476.1"/>
    <property type="molecule type" value="Genomic_DNA"/>
</dbReference>
<evidence type="ECO:0000256" key="2">
    <source>
        <dbReference type="SAM" id="MobiDB-lite"/>
    </source>
</evidence>
<feature type="region of interest" description="Disordered" evidence="2">
    <location>
        <begin position="1"/>
        <end position="42"/>
    </location>
</feature>
<keyword evidence="7" id="KW-1185">Reference proteome</keyword>
<evidence type="ECO:0000313" key="6">
    <source>
        <dbReference type="EMBL" id="CAL4805476.1"/>
    </source>
</evidence>
<organism evidence="4">
    <name type="scientific">Cladocopium goreaui</name>
    <dbReference type="NCBI Taxonomy" id="2562237"/>
    <lineage>
        <taxon>Eukaryota</taxon>
        <taxon>Sar</taxon>
        <taxon>Alveolata</taxon>
        <taxon>Dinophyceae</taxon>
        <taxon>Suessiales</taxon>
        <taxon>Symbiodiniaceae</taxon>
        <taxon>Cladocopium</taxon>
    </lineage>
</organism>
<dbReference type="AlphaFoldDB" id="A0A9P1GNL6"/>
<dbReference type="Proteomes" id="UP001152797">
    <property type="component" value="Unassembled WGS sequence"/>
</dbReference>
<keyword evidence="1" id="KW-0833">Ubl conjugation pathway</keyword>
<accession>A0A9P1GNL6</accession>